<accession>A0A0V0GSD5</accession>
<proteinExistence type="predicted"/>
<dbReference type="EMBL" id="GEDG01026712">
    <property type="protein sequence ID" value="JAP14338.1"/>
    <property type="molecule type" value="Transcribed_RNA"/>
</dbReference>
<dbReference type="AlphaFoldDB" id="A0A0V0GSD5"/>
<name>A0A0V0GSD5_SOLCH</name>
<organism evidence="1">
    <name type="scientific">Solanum chacoense</name>
    <name type="common">Chaco potato</name>
    <dbReference type="NCBI Taxonomy" id="4108"/>
    <lineage>
        <taxon>Eukaryota</taxon>
        <taxon>Viridiplantae</taxon>
        <taxon>Streptophyta</taxon>
        <taxon>Embryophyta</taxon>
        <taxon>Tracheophyta</taxon>
        <taxon>Spermatophyta</taxon>
        <taxon>Magnoliopsida</taxon>
        <taxon>eudicotyledons</taxon>
        <taxon>Gunneridae</taxon>
        <taxon>Pentapetalae</taxon>
        <taxon>asterids</taxon>
        <taxon>lamiids</taxon>
        <taxon>Solanales</taxon>
        <taxon>Solanaceae</taxon>
        <taxon>Solanoideae</taxon>
        <taxon>Solaneae</taxon>
        <taxon>Solanum</taxon>
    </lineage>
</organism>
<evidence type="ECO:0000313" key="1">
    <source>
        <dbReference type="EMBL" id="JAP11135.1"/>
    </source>
</evidence>
<dbReference type="EMBL" id="GEDG01031871">
    <property type="protein sequence ID" value="JAP11135.1"/>
    <property type="molecule type" value="Transcribed_RNA"/>
</dbReference>
<sequence>MYYHYIIKKKPIIGYIDLQLHRTTISYSFVSIYVIHFEFRDSNNSIFDLKFFIYLLNILDCQLL</sequence>
<protein>
    <submittedName>
        <fullName evidence="1">Putative ovule protein</fullName>
    </submittedName>
</protein>
<reference evidence="1" key="1">
    <citation type="submission" date="2015-12" db="EMBL/GenBank/DDBJ databases">
        <title>Gene expression during late stages of embryo sac development: a critical building block for successful pollen-pistil interactions.</title>
        <authorList>
            <person name="Liu Y."/>
            <person name="Joly V."/>
            <person name="Sabar M."/>
            <person name="Matton D.P."/>
        </authorList>
    </citation>
    <scope>NUCLEOTIDE SEQUENCE</scope>
</reference>